<feature type="compositionally biased region" description="Basic and acidic residues" evidence="1">
    <location>
        <begin position="7"/>
        <end position="17"/>
    </location>
</feature>
<proteinExistence type="predicted"/>
<evidence type="ECO:0000256" key="1">
    <source>
        <dbReference type="SAM" id="MobiDB-lite"/>
    </source>
</evidence>
<feature type="region of interest" description="Disordered" evidence="1">
    <location>
        <begin position="1"/>
        <end position="26"/>
    </location>
</feature>
<protein>
    <submittedName>
        <fullName evidence="2">TPX2_importin domain-containing protein</fullName>
    </submittedName>
</protein>
<accession>A0A183DXA9</accession>
<name>A0A183DXA9_9BILA</name>
<feature type="compositionally biased region" description="Low complexity" evidence="1">
    <location>
        <begin position="44"/>
        <end position="53"/>
    </location>
</feature>
<dbReference type="WBParaSite" id="GPUH_0001336501-mRNA-1">
    <property type="protein sequence ID" value="GPUH_0001336501-mRNA-1"/>
    <property type="gene ID" value="GPUH_0001336501"/>
</dbReference>
<feature type="region of interest" description="Disordered" evidence="1">
    <location>
        <begin position="38"/>
        <end position="63"/>
    </location>
</feature>
<feature type="compositionally biased region" description="Polar residues" evidence="1">
    <location>
        <begin position="88"/>
        <end position="106"/>
    </location>
</feature>
<reference evidence="2" key="1">
    <citation type="submission" date="2016-06" db="UniProtKB">
        <authorList>
            <consortium name="WormBaseParasite"/>
        </authorList>
    </citation>
    <scope>IDENTIFICATION</scope>
</reference>
<evidence type="ECO:0000313" key="2">
    <source>
        <dbReference type="WBParaSite" id="GPUH_0001336501-mRNA-1"/>
    </source>
</evidence>
<organism evidence="2">
    <name type="scientific">Gongylonema pulchrum</name>
    <dbReference type="NCBI Taxonomy" id="637853"/>
    <lineage>
        <taxon>Eukaryota</taxon>
        <taxon>Metazoa</taxon>
        <taxon>Ecdysozoa</taxon>
        <taxon>Nematoda</taxon>
        <taxon>Chromadorea</taxon>
        <taxon>Rhabditida</taxon>
        <taxon>Spirurina</taxon>
        <taxon>Spiruromorpha</taxon>
        <taxon>Spiruroidea</taxon>
        <taxon>Gongylonematidae</taxon>
        <taxon>Gongylonema</taxon>
    </lineage>
</organism>
<dbReference type="AlphaFoldDB" id="A0A183DXA9"/>
<sequence length="129" mass="14263">LKRRKEIQKWKTEKKVAAGEGAMQKTSPLLAAALNITKKGNLNRSSSQSQSRRTTTDSPTCRNSLLSHRKSLIHVVEQTPITFYATAPASTNLSTNEQPDKMQTATKRPAQEFGTPAKKARHSIFSPES</sequence>
<feature type="region of interest" description="Disordered" evidence="1">
    <location>
        <begin position="87"/>
        <end position="129"/>
    </location>
</feature>